<dbReference type="NCBIfam" id="TIGR01127">
    <property type="entry name" value="ilvA_1Cterm"/>
    <property type="match status" value="1"/>
</dbReference>
<dbReference type="Pfam" id="PF01842">
    <property type="entry name" value="ACT"/>
    <property type="match status" value="1"/>
</dbReference>
<comment type="cofactor">
    <cofactor evidence="1">
        <name>pyridoxal 5'-phosphate</name>
        <dbReference type="ChEBI" id="CHEBI:597326"/>
    </cofactor>
</comment>
<dbReference type="CDD" id="cd01562">
    <property type="entry name" value="Thr-dehyd"/>
    <property type="match status" value="1"/>
</dbReference>
<evidence type="ECO:0000313" key="8">
    <source>
        <dbReference type="Proteomes" id="UP001500218"/>
    </source>
</evidence>
<name>A0ABP4YQB9_9ACTN</name>
<dbReference type="InterPro" id="IPR050147">
    <property type="entry name" value="Ser/Thr_Dehydratase"/>
</dbReference>
<dbReference type="InterPro" id="IPR044561">
    <property type="entry name" value="ACT_ThrD-II-like"/>
</dbReference>
<dbReference type="SUPFAM" id="SSF53686">
    <property type="entry name" value="Tryptophan synthase beta subunit-like PLP-dependent enzymes"/>
    <property type="match status" value="1"/>
</dbReference>
<sequence length="441" mass="45568">MSDDRVTGDDRVAAEGAVAPLVAAAPAAELAAPAYWTPPTDLITVADIEAAERGLAGIARITPLEPCRPLSARIGGPAWLKCENLQRAGSYKVRGAYTRISRLTEAERANGVVAASAGNHAQGVAVAASLLGTPATVFMPVGAPLPKIAATRGYGATIHLSGDTIDEALVEAEAFERRTGAVLIHPFDHPDVIAGQGTVALEILEQCPDVATVIVGVGGGGLISGLGVAFRARKPDIRLIGVQAVGAAAVPASLAAGHPVRLANMSTIADGIAVGRPGDVTFAHLSKTVDEVVTVTEEDISRALLMLLERSKLVVEPAGAVGVAAVMAGVVDVKPPVVILLTGGNIDPLLMLRVIEHGLAAAGRYLRIRVRCGDRPGQLAALLSEIAHQGANVVDVEHQRHDQRLRLGEVEVGLAVETRGSEHSDHLIQALRAAGYTVTPE</sequence>
<proteinExistence type="inferred from homology"/>
<protein>
    <recommendedName>
        <fullName evidence="3">threonine ammonia-lyase</fullName>
        <ecNumber evidence="3">4.3.1.19</ecNumber>
    </recommendedName>
</protein>
<dbReference type="InterPro" id="IPR002912">
    <property type="entry name" value="ACT_dom"/>
</dbReference>
<dbReference type="CDD" id="cd04886">
    <property type="entry name" value="ACT_ThrD-II-like"/>
    <property type="match status" value="1"/>
</dbReference>
<evidence type="ECO:0000256" key="3">
    <source>
        <dbReference type="ARBA" id="ARBA00012096"/>
    </source>
</evidence>
<dbReference type="Gene3D" id="3.40.50.1100">
    <property type="match status" value="2"/>
</dbReference>
<evidence type="ECO:0000256" key="5">
    <source>
        <dbReference type="ARBA" id="ARBA00023239"/>
    </source>
</evidence>
<dbReference type="EMBL" id="BAAALT010000206">
    <property type="protein sequence ID" value="GAA1823886.1"/>
    <property type="molecule type" value="Genomic_DNA"/>
</dbReference>
<accession>A0ABP4YQB9</accession>
<dbReference type="RefSeq" id="WP_344137315.1">
    <property type="nucleotide sequence ID" value="NZ_BAAALT010000206.1"/>
</dbReference>
<dbReference type="InterPro" id="IPR036052">
    <property type="entry name" value="TrpB-like_PALP_sf"/>
</dbReference>
<dbReference type="InterPro" id="IPR005789">
    <property type="entry name" value="Thr_deHydtase_catblc"/>
</dbReference>
<dbReference type="Gene3D" id="3.30.70.260">
    <property type="match status" value="1"/>
</dbReference>
<dbReference type="Proteomes" id="UP001500218">
    <property type="component" value="Unassembled WGS sequence"/>
</dbReference>
<organism evidence="7 8">
    <name type="scientific">Luedemannella flava</name>
    <dbReference type="NCBI Taxonomy" id="349316"/>
    <lineage>
        <taxon>Bacteria</taxon>
        <taxon>Bacillati</taxon>
        <taxon>Actinomycetota</taxon>
        <taxon>Actinomycetes</taxon>
        <taxon>Micromonosporales</taxon>
        <taxon>Micromonosporaceae</taxon>
        <taxon>Luedemannella</taxon>
    </lineage>
</organism>
<evidence type="ECO:0000256" key="1">
    <source>
        <dbReference type="ARBA" id="ARBA00001933"/>
    </source>
</evidence>
<evidence type="ECO:0000313" key="7">
    <source>
        <dbReference type="EMBL" id="GAA1823886.1"/>
    </source>
</evidence>
<reference evidence="8" key="1">
    <citation type="journal article" date="2019" name="Int. J. Syst. Evol. Microbiol.">
        <title>The Global Catalogue of Microorganisms (GCM) 10K type strain sequencing project: providing services to taxonomists for standard genome sequencing and annotation.</title>
        <authorList>
            <consortium name="The Broad Institute Genomics Platform"/>
            <consortium name="The Broad Institute Genome Sequencing Center for Infectious Disease"/>
            <person name="Wu L."/>
            <person name="Ma J."/>
        </authorList>
    </citation>
    <scope>NUCLEOTIDE SEQUENCE [LARGE SCALE GENOMIC DNA]</scope>
    <source>
        <strain evidence="8">JCM 13250</strain>
    </source>
</reference>
<comment type="caution">
    <text evidence="7">The sequence shown here is derived from an EMBL/GenBank/DDBJ whole genome shotgun (WGS) entry which is preliminary data.</text>
</comment>
<evidence type="ECO:0000256" key="2">
    <source>
        <dbReference type="ARBA" id="ARBA00010869"/>
    </source>
</evidence>
<keyword evidence="8" id="KW-1185">Reference proteome</keyword>
<dbReference type="PANTHER" id="PTHR48078:SF6">
    <property type="entry name" value="L-THREONINE DEHYDRATASE CATABOLIC TDCB"/>
    <property type="match status" value="1"/>
</dbReference>
<dbReference type="Pfam" id="PF00291">
    <property type="entry name" value="PALP"/>
    <property type="match status" value="1"/>
</dbReference>
<dbReference type="PROSITE" id="PS51671">
    <property type="entry name" value="ACT"/>
    <property type="match status" value="1"/>
</dbReference>
<gene>
    <name evidence="7" type="primary">ilvA</name>
    <name evidence="7" type="ORF">GCM10009682_50260</name>
</gene>
<evidence type="ECO:0000259" key="6">
    <source>
        <dbReference type="PROSITE" id="PS51671"/>
    </source>
</evidence>
<comment type="similarity">
    <text evidence="2">Belongs to the serine/threonine dehydratase family.</text>
</comment>
<dbReference type="EC" id="4.3.1.19" evidence="3"/>
<feature type="domain" description="ACT" evidence="6">
    <location>
        <begin position="367"/>
        <end position="441"/>
    </location>
</feature>
<dbReference type="PANTHER" id="PTHR48078">
    <property type="entry name" value="THREONINE DEHYDRATASE, MITOCHONDRIAL-RELATED"/>
    <property type="match status" value="1"/>
</dbReference>
<evidence type="ECO:0000256" key="4">
    <source>
        <dbReference type="ARBA" id="ARBA00022898"/>
    </source>
</evidence>
<keyword evidence="5" id="KW-0456">Lyase</keyword>
<dbReference type="InterPro" id="IPR001926">
    <property type="entry name" value="TrpB-like_PALP"/>
</dbReference>
<keyword evidence="4" id="KW-0663">Pyridoxal phosphate</keyword>